<evidence type="ECO:0000256" key="3">
    <source>
        <dbReference type="ARBA" id="ARBA00022692"/>
    </source>
</evidence>
<accession>A0A498D0S2</accession>
<dbReference type="PANTHER" id="PTHR30572">
    <property type="entry name" value="MEMBRANE COMPONENT OF TRANSPORTER-RELATED"/>
    <property type="match status" value="1"/>
</dbReference>
<evidence type="ECO:0000256" key="4">
    <source>
        <dbReference type="ARBA" id="ARBA00022989"/>
    </source>
</evidence>
<comment type="similarity">
    <text evidence="6">Belongs to the ABC-4 integral membrane protein family.</text>
</comment>
<keyword evidence="4 7" id="KW-1133">Transmembrane helix</keyword>
<evidence type="ECO:0000313" key="11">
    <source>
        <dbReference type="Proteomes" id="UP000276301"/>
    </source>
</evidence>
<keyword evidence="3 7" id="KW-0812">Transmembrane</keyword>
<dbReference type="EMBL" id="RCHT01000009">
    <property type="protein sequence ID" value="RLL11405.1"/>
    <property type="molecule type" value="Genomic_DNA"/>
</dbReference>
<dbReference type="AlphaFoldDB" id="A0A498D0S2"/>
<evidence type="ECO:0000259" key="8">
    <source>
        <dbReference type="Pfam" id="PF02687"/>
    </source>
</evidence>
<feature type="transmembrane region" description="Helical" evidence="7">
    <location>
        <begin position="21"/>
        <end position="45"/>
    </location>
</feature>
<feature type="transmembrane region" description="Helical" evidence="7">
    <location>
        <begin position="434"/>
        <end position="453"/>
    </location>
</feature>
<comment type="caution">
    <text evidence="10">The sequence shown here is derived from an EMBL/GenBank/DDBJ whole genome shotgun (WGS) entry which is preliminary data.</text>
</comment>
<feature type="domain" description="ABC3 transporter permease C-terminal" evidence="8">
    <location>
        <begin position="326"/>
        <end position="462"/>
    </location>
</feature>
<evidence type="ECO:0000256" key="6">
    <source>
        <dbReference type="ARBA" id="ARBA00038076"/>
    </source>
</evidence>
<dbReference type="InterPro" id="IPR025857">
    <property type="entry name" value="MacB_PCD"/>
</dbReference>
<dbReference type="Pfam" id="PF02687">
    <property type="entry name" value="FtsX"/>
    <property type="match status" value="1"/>
</dbReference>
<keyword evidence="5 7" id="KW-0472">Membrane</keyword>
<feature type="transmembrane region" description="Helical" evidence="7">
    <location>
        <begin position="320"/>
        <end position="346"/>
    </location>
</feature>
<feature type="domain" description="MacB-like periplasmic core" evidence="9">
    <location>
        <begin position="21"/>
        <end position="164"/>
    </location>
</feature>
<evidence type="ECO:0000256" key="7">
    <source>
        <dbReference type="SAM" id="Phobius"/>
    </source>
</evidence>
<evidence type="ECO:0000259" key="9">
    <source>
        <dbReference type="Pfam" id="PF12704"/>
    </source>
</evidence>
<dbReference type="InterPro" id="IPR003838">
    <property type="entry name" value="ABC3_permease_C"/>
</dbReference>
<sequence>MKISDMISMCFGNLFRRKMRSILTVVGVVVGTCAIVVMISLGLGMNLQLENTLAQMGSRLTTISVYNYRYSGMGEGDAAVMDDKAVEQMQNLPGVEVATPIYSPGLQARIYTGKDDRYQMELWDITGMYAKAMPKMGYTLLEGEYPTGPQTEKKKPIYVVVGEYTGYSFQDSKKKFDNYRWPETDENGELKQKPFVDIMNDELILRSNKQDEDDPDSTQFSREIKPVGRVKQDYDKGWETSQGIIMDIEDIKWLEAEYNRVNKIKTSTRNNKGYSNVTVKVATMEDVEPVQEAIKAMGFETNSAEDVRKPMQEQARQQQMFLGGLGGISLLVAAIGITNTMIMSIYERTREIGVMKVLGCKVKNIRSVFLMEAGVIGFVGGIIGVILSYFISFLMNYFNFSFGGDNSGMSMRYMGYYGGGGEQAAAQVSLIPPWLVVAAILFATLIGLISGILPANRAMKISALEAIKHE</sequence>
<dbReference type="GO" id="GO:0022857">
    <property type="term" value="F:transmembrane transporter activity"/>
    <property type="evidence" value="ECO:0007669"/>
    <property type="project" value="TreeGrafter"/>
</dbReference>
<organism evidence="10 11">
    <name type="scientific">Anaerotruncus massiliensis</name>
    <name type="common">ex Liu et al. 2021</name>
    <dbReference type="NCBI Taxonomy" id="2321404"/>
    <lineage>
        <taxon>Bacteria</taxon>
        <taxon>Bacillati</taxon>
        <taxon>Bacillota</taxon>
        <taxon>Clostridia</taxon>
        <taxon>Eubacteriales</taxon>
        <taxon>Oscillospiraceae</taxon>
        <taxon>Anaerotruncus</taxon>
    </lineage>
</organism>
<dbReference type="Pfam" id="PF12704">
    <property type="entry name" value="MacB_PCD"/>
    <property type="match status" value="1"/>
</dbReference>
<proteinExistence type="inferred from homology"/>
<reference evidence="10 11" key="1">
    <citation type="submission" date="2018-10" db="EMBL/GenBank/DDBJ databases">
        <title>Anaerotruncus faecis sp. nov., isolated from human feces.</title>
        <authorList>
            <person name="Wang Y.-J."/>
        </authorList>
    </citation>
    <scope>NUCLEOTIDE SEQUENCE [LARGE SCALE GENOMIC DNA]</scope>
    <source>
        <strain evidence="10 11">22A2-44</strain>
    </source>
</reference>
<name>A0A498D0S2_9FIRM</name>
<feature type="transmembrane region" description="Helical" evidence="7">
    <location>
        <begin position="367"/>
        <end position="391"/>
    </location>
</feature>
<evidence type="ECO:0000256" key="2">
    <source>
        <dbReference type="ARBA" id="ARBA00022475"/>
    </source>
</evidence>
<gene>
    <name evidence="10" type="ORF">D4A47_07225</name>
</gene>
<protein>
    <submittedName>
        <fullName evidence="10">ABC transporter permease</fullName>
    </submittedName>
</protein>
<dbReference type="Proteomes" id="UP000276301">
    <property type="component" value="Unassembled WGS sequence"/>
</dbReference>
<keyword evidence="2" id="KW-1003">Cell membrane</keyword>
<dbReference type="PANTHER" id="PTHR30572:SF4">
    <property type="entry name" value="ABC TRANSPORTER PERMEASE YTRF"/>
    <property type="match status" value="1"/>
</dbReference>
<comment type="subcellular location">
    <subcellularLocation>
        <location evidence="1">Cell membrane</location>
        <topology evidence="1">Multi-pass membrane protein</topology>
    </subcellularLocation>
</comment>
<dbReference type="InterPro" id="IPR050250">
    <property type="entry name" value="Macrolide_Exporter_MacB"/>
</dbReference>
<keyword evidence="11" id="KW-1185">Reference proteome</keyword>
<evidence type="ECO:0000256" key="5">
    <source>
        <dbReference type="ARBA" id="ARBA00023136"/>
    </source>
</evidence>
<dbReference type="GO" id="GO:0005886">
    <property type="term" value="C:plasma membrane"/>
    <property type="evidence" value="ECO:0007669"/>
    <property type="project" value="UniProtKB-SubCell"/>
</dbReference>
<evidence type="ECO:0000313" key="10">
    <source>
        <dbReference type="EMBL" id="RLL11405.1"/>
    </source>
</evidence>
<dbReference type="RefSeq" id="WP_121586774.1">
    <property type="nucleotide sequence ID" value="NZ_DBGCTL010000035.1"/>
</dbReference>
<evidence type="ECO:0000256" key="1">
    <source>
        <dbReference type="ARBA" id="ARBA00004651"/>
    </source>
</evidence>